<evidence type="ECO:0000256" key="2">
    <source>
        <dbReference type="ARBA" id="ARBA00022723"/>
    </source>
</evidence>
<dbReference type="Proteomes" id="UP001498421">
    <property type="component" value="Unassembled WGS sequence"/>
</dbReference>
<evidence type="ECO:0000256" key="4">
    <source>
        <dbReference type="ARBA" id="ARBA00023004"/>
    </source>
</evidence>
<dbReference type="PRINTS" id="PR00463">
    <property type="entry name" value="EP450I"/>
</dbReference>
<comment type="similarity">
    <text evidence="1 5">Belongs to the cytochrome P450 family.</text>
</comment>
<name>A0ABR1HFH3_9HYPO</name>
<dbReference type="InterPro" id="IPR017972">
    <property type="entry name" value="Cyt_P450_CS"/>
</dbReference>
<dbReference type="PROSITE" id="PS00086">
    <property type="entry name" value="CYTOCHROME_P450"/>
    <property type="match status" value="1"/>
</dbReference>
<evidence type="ECO:0000313" key="6">
    <source>
        <dbReference type="EMBL" id="KAK7419948.1"/>
    </source>
</evidence>
<dbReference type="PANTHER" id="PTHR46300:SF11">
    <property type="entry name" value="OXIDOREDUCTASE, PUTATIVE-RELATED"/>
    <property type="match status" value="1"/>
</dbReference>
<keyword evidence="5" id="KW-0349">Heme</keyword>
<protein>
    <recommendedName>
        <fullName evidence="8">Cytochrome P450</fullName>
    </recommendedName>
</protein>
<evidence type="ECO:0000256" key="1">
    <source>
        <dbReference type="ARBA" id="ARBA00010617"/>
    </source>
</evidence>
<gene>
    <name evidence="6" type="ORF">QQZ08_010651</name>
</gene>
<evidence type="ECO:0008006" key="8">
    <source>
        <dbReference type="Google" id="ProtNLM"/>
    </source>
</evidence>
<dbReference type="InterPro" id="IPR002401">
    <property type="entry name" value="Cyt_P450_E_grp-I"/>
</dbReference>
<keyword evidence="7" id="KW-1185">Reference proteome</keyword>
<dbReference type="PANTHER" id="PTHR46300">
    <property type="entry name" value="P450, PUTATIVE (EUROFUNG)-RELATED-RELATED"/>
    <property type="match status" value="1"/>
</dbReference>
<dbReference type="EMBL" id="JAZAVK010000142">
    <property type="protein sequence ID" value="KAK7419948.1"/>
    <property type="molecule type" value="Genomic_DNA"/>
</dbReference>
<proteinExistence type="inferred from homology"/>
<dbReference type="InterPro" id="IPR050364">
    <property type="entry name" value="Cytochrome_P450_fung"/>
</dbReference>
<dbReference type="Pfam" id="PF00067">
    <property type="entry name" value="p450"/>
    <property type="match status" value="1"/>
</dbReference>
<organism evidence="6 7">
    <name type="scientific">Neonectria magnoliae</name>
    <dbReference type="NCBI Taxonomy" id="2732573"/>
    <lineage>
        <taxon>Eukaryota</taxon>
        <taxon>Fungi</taxon>
        <taxon>Dikarya</taxon>
        <taxon>Ascomycota</taxon>
        <taxon>Pezizomycotina</taxon>
        <taxon>Sordariomycetes</taxon>
        <taxon>Hypocreomycetidae</taxon>
        <taxon>Hypocreales</taxon>
        <taxon>Nectriaceae</taxon>
        <taxon>Neonectria</taxon>
    </lineage>
</organism>
<keyword evidence="5" id="KW-0503">Monooxygenase</keyword>
<keyword evidence="2 5" id="KW-0479">Metal-binding</keyword>
<evidence type="ECO:0000256" key="3">
    <source>
        <dbReference type="ARBA" id="ARBA00023002"/>
    </source>
</evidence>
<evidence type="ECO:0000313" key="7">
    <source>
        <dbReference type="Proteomes" id="UP001498421"/>
    </source>
</evidence>
<reference evidence="6 7" key="1">
    <citation type="journal article" date="2025" name="Microbiol. Resour. Announc.">
        <title>Draft genome sequences for Neonectria magnoliae and Neonectria punicea, canker pathogens of Liriodendron tulipifera and Acer saccharum in West Virginia.</title>
        <authorList>
            <person name="Petronek H.M."/>
            <person name="Kasson M.T."/>
            <person name="Metheny A.M."/>
            <person name="Stauder C.M."/>
            <person name="Lovett B."/>
            <person name="Lynch S.C."/>
            <person name="Garnas J.R."/>
            <person name="Kasson L.R."/>
            <person name="Stajich J.E."/>
        </authorList>
    </citation>
    <scope>NUCLEOTIDE SEQUENCE [LARGE SCALE GENOMIC DNA]</scope>
    <source>
        <strain evidence="6 7">NRRL 64651</strain>
    </source>
</reference>
<dbReference type="Gene3D" id="1.10.630.10">
    <property type="entry name" value="Cytochrome P450"/>
    <property type="match status" value="1"/>
</dbReference>
<evidence type="ECO:0000256" key="5">
    <source>
        <dbReference type="RuleBase" id="RU000461"/>
    </source>
</evidence>
<dbReference type="InterPro" id="IPR001128">
    <property type="entry name" value="Cyt_P450"/>
</dbReference>
<comment type="caution">
    <text evidence="6">The sequence shown here is derived from an EMBL/GenBank/DDBJ whole genome shotgun (WGS) entry which is preliminary data.</text>
</comment>
<dbReference type="InterPro" id="IPR036396">
    <property type="entry name" value="Cyt_P450_sf"/>
</dbReference>
<keyword evidence="3 5" id="KW-0560">Oxidoreductase</keyword>
<accession>A0ABR1HFH3</accession>
<keyword evidence="4 5" id="KW-0408">Iron</keyword>
<dbReference type="SUPFAM" id="SSF48264">
    <property type="entry name" value="Cytochrome P450"/>
    <property type="match status" value="1"/>
</dbReference>
<sequence>MLAARFDLVSLALQGKYSPLAFAIASALAFLLFRLSIAKSSKNLPPSPKGWPILGNLLDIVSAAKSKRLHLLFEDWARQHGDVMLIRSGFSDEYYINSRRAAKQIMDTNTIVTAERPRWIVSSEHICGNWNMLLLPASNPRWKEQRRVTNQNLTSLSKAELAVPFLEFEVLKFIHEVAHDPDAGTNKQTLWDKMGRYIYSTFSTQLFGLEIKTSDSPSIGYLYETGATQIEGINPGAELVDSFPLLDHLPNFFRKSQIQGDERFQRDIKWSMERLTYLKTLTKEDRAPDCFLSRVLQDENLAGVPSEEEAAYLALMLVLGGADTSRMAAWAFMELMLENPQAYKKIQALIDKHCGDRLPMWSDFTDIPHIRCVMKEVWRLRPPVSIGMLAHQSTKDVEFDGYIIPKGSRLKLNSWAIGHDPAVYEDARDFKPERYAGDTRNSQESANLADVNQRDHFAFGVGRRACPGMHVAERSFAIAIMRTAWAFDIKPAPRAKYPIQMEDFPHYIPGIAGVEMPINIVPRSQKRLKQIDRYYDEAMAVRPQYGSLDLDY</sequence>